<dbReference type="AlphaFoldDB" id="A0A437QJ55"/>
<reference evidence="1 2" key="1">
    <citation type="submission" date="2019-01" db="EMBL/GenBank/DDBJ databases">
        <authorList>
            <person name="Chen W.-M."/>
        </authorList>
    </citation>
    <scope>NUCLEOTIDE SEQUENCE [LARGE SCALE GENOMIC DNA]</scope>
    <source>
        <strain evidence="1 2">KYPC3</strain>
    </source>
</reference>
<dbReference type="EMBL" id="SACS01000017">
    <property type="protein sequence ID" value="RVU34506.1"/>
    <property type="molecule type" value="Genomic_DNA"/>
</dbReference>
<sequence>MGIFAKAENFGRIADTPFGVGYQLQGVAVAVSFFGHHVYFGYQQAVLVLANESQVSFAEADHPANRELLDKIYAIDQQYSQ</sequence>
<keyword evidence="2" id="KW-1185">Reference proteome</keyword>
<comment type="caution">
    <text evidence="1">The sequence shown here is derived from an EMBL/GenBank/DDBJ whole genome shotgun (WGS) entry which is preliminary data.</text>
</comment>
<name>A0A437QJ55_9GAMM</name>
<dbReference type="Proteomes" id="UP000283077">
    <property type="component" value="Unassembled WGS sequence"/>
</dbReference>
<accession>A0A437QJ55</accession>
<dbReference type="RefSeq" id="WP_127700105.1">
    <property type="nucleotide sequence ID" value="NZ_SACS01000017.1"/>
</dbReference>
<proteinExistence type="predicted"/>
<evidence type="ECO:0000313" key="1">
    <source>
        <dbReference type="EMBL" id="RVU34506.1"/>
    </source>
</evidence>
<evidence type="ECO:0000313" key="2">
    <source>
        <dbReference type="Proteomes" id="UP000283077"/>
    </source>
</evidence>
<dbReference type="OrthoDB" id="5771104at2"/>
<protein>
    <submittedName>
        <fullName evidence="1">Uncharacterized protein</fullName>
    </submittedName>
</protein>
<organism evidence="1 2">
    <name type="scientific">Rheinheimera riviphila</name>
    <dbReference type="NCBI Taxonomy" id="1834037"/>
    <lineage>
        <taxon>Bacteria</taxon>
        <taxon>Pseudomonadati</taxon>
        <taxon>Pseudomonadota</taxon>
        <taxon>Gammaproteobacteria</taxon>
        <taxon>Chromatiales</taxon>
        <taxon>Chromatiaceae</taxon>
        <taxon>Rheinheimera</taxon>
    </lineage>
</organism>
<gene>
    <name evidence="1" type="ORF">EOE67_14760</name>
</gene>